<proteinExistence type="predicted"/>
<dbReference type="Pfam" id="PF13413">
    <property type="entry name" value="HTH_25"/>
    <property type="match status" value="1"/>
</dbReference>
<evidence type="ECO:0000256" key="1">
    <source>
        <dbReference type="SAM" id="MobiDB-lite"/>
    </source>
</evidence>
<dbReference type="Proteomes" id="UP000270411">
    <property type="component" value="Chromosome 1"/>
</dbReference>
<dbReference type="Pfam" id="PF13464">
    <property type="entry name" value="RodZ_C"/>
    <property type="match status" value="1"/>
</dbReference>
<dbReference type="InterPro" id="IPR010982">
    <property type="entry name" value="Lambda_DNA-bd_dom_sf"/>
</dbReference>
<dbReference type="InterPro" id="IPR001387">
    <property type="entry name" value="Cro/C1-type_HTH"/>
</dbReference>
<dbReference type="SUPFAM" id="SSF47413">
    <property type="entry name" value="lambda repressor-like DNA-binding domains"/>
    <property type="match status" value="1"/>
</dbReference>
<dbReference type="OrthoDB" id="8561330at2"/>
<dbReference type="Gene3D" id="1.10.260.40">
    <property type="entry name" value="lambda repressor-like DNA-binding domains"/>
    <property type="match status" value="1"/>
</dbReference>
<feature type="domain" description="HTH cro/C1-type" evidence="2">
    <location>
        <begin position="35"/>
        <end position="95"/>
    </location>
</feature>
<dbReference type="InterPro" id="IPR050400">
    <property type="entry name" value="Bact_Cytoskel_RodZ"/>
</dbReference>
<feature type="region of interest" description="Disordered" evidence="1">
    <location>
        <begin position="1"/>
        <end position="23"/>
    </location>
</feature>
<dbReference type="CDD" id="cd00093">
    <property type="entry name" value="HTH_XRE"/>
    <property type="match status" value="1"/>
</dbReference>
<reference evidence="4" key="1">
    <citation type="submission" date="2018-11" db="EMBL/GenBank/DDBJ databases">
        <title>FDA dAtabase for Regulatory Grade micrObial Sequences (FDA-ARGOS): Supporting development and validation of Infectious Disease Dx tests.</title>
        <authorList>
            <person name="Goldberg B."/>
            <person name="Campos J."/>
            <person name="Tallon L."/>
            <person name="Sadzewicz L."/>
            <person name="Zhao X."/>
            <person name="Vavikolanu K."/>
            <person name="Mehta A."/>
            <person name="Aluvathingal J."/>
            <person name="Nadendla S."/>
            <person name="Geyer C."/>
            <person name="Nandy P."/>
            <person name="Yan Y."/>
            <person name="Sichtig H."/>
        </authorList>
    </citation>
    <scope>NUCLEOTIDE SEQUENCE [LARGE SCALE GENOMIC DNA]</scope>
    <source>
        <strain evidence="4">FDAARGOS_614</strain>
    </source>
</reference>
<dbReference type="AlphaFoldDB" id="A0A3G8H1R4"/>
<sequence length="363" mass="36678">MNEEERAGSQAATQVAGGATDSDREAVAREIGAQLKEGREAQRLSLEDVGARLKVAPSKLVAIEAGNVSSLADVTFAKGVMRAYARTLQINIDGLLGQYHAQAQAMPVTGITRRHEGALNQAFDDRKRFGGKAKGTGGAGGRWLWLVCVLALAGAGVYFGYDHAKAWLESHNQAAADAPAGDRAADKPAEEGGTQSNGDGTVSAALPPVMAGNDSPAPSEASPASATTTTTTTTTPTTATGMPLATGGAVGLPQDKPAAQPVQVPATATAATPGAPAAPAATGDGAVQIRFAADTWYEVRDRTGKVIMGGTGKAGDAVAGSGAGGPYKVVLGNVKGVESMAHNGAPVNFKAADRNNVARLTLQ</sequence>
<organism evidence="3 4">
    <name type="scientific">Cupriavidus pauculus</name>
    <dbReference type="NCBI Taxonomy" id="82633"/>
    <lineage>
        <taxon>Bacteria</taxon>
        <taxon>Pseudomonadati</taxon>
        <taxon>Pseudomonadota</taxon>
        <taxon>Betaproteobacteria</taxon>
        <taxon>Burkholderiales</taxon>
        <taxon>Burkholderiaceae</taxon>
        <taxon>Cupriavidus</taxon>
    </lineage>
</organism>
<dbReference type="PANTHER" id="PTHR34475:SF1">
    <property type="entry name" value="CYTOSKELETON PROTEIN RODZ"/>
    <property type="match status" value="1"/>
</dbReference>
<evidence type="ECO:0000313" key="4">
    <source>
        <dbReference type="Proteomes" id="UP000270411"/>
    </source>
</evidence>
<dbReference type="GO" id="GO:0003677">
    <property type="term" value="F:DNA binding"/>
    <property type="evidence" value="ECO:0007669"/>
    <property type="project" value="InterPro"/>
</dbReference>
<dbReference type="PANTHER" id="PTHR34475">
    <property type="match status" value="1"/>
</dbReference>
<dbReference type="EMBL" id="CP033969">
    <property type="protein sequence ID" value="AZG14130.1"/>
    <property type="molecule type" value="Genomic_DNA"/>
</dbReference>
<name>A0A3G8H1R4_9BURK</name>
<evidence type="ECO:0000259" key="2">
    <source>
        <dbReference type="PROSITE" id="PS50943"/>
    </source>
</evidence>
<protein>
    <submittedName>
        <fullName evidence="3">Helix-turn-helix domain-containing protein</fullName>
    </submittedName>
</protein>
<dbReference type="InterPro" id="IPR025194">
    <property type="entry name" value="RodZ-like_C"/>
</dbReference>
<dbReference type="SMART" id="SM00530">
    <property type="entry name" value="HTH_XRE"/>
    <property type="match status" value="1"/>
</dbReference>
<dbReference type="PROSITE" id="PS50943">
    <property type="entry name" value="HTH_CROC1"/>
    <property type="match status" value="1"/>
</dbReference>
<accession>A0A3G8H1R4</accession>
<dbReference type="KEGG" id="cpau:EHF44_12190"/>
<feature type="region of interest" description="Disordered" evidence="1">
    <location>
        <begin position="177"/>
        <end position="282"/>
    </location>
</feature>
<gene>
    <name evidence="3" type="ORF">EHF44_12190</name>
</gene>
<feature type="compositionally biased region" description="Low complexity" evidence="1">
    <location>
        <begin position="215"/>
        <end position="240"/>
    </location>
</feature>
<feature type="compositionally biased region" description="Low complexity" evidence="1">
    <location>
        <begin position="257"/>
        <end position="282"/>
    </location>
</feature>
<dbReference type="RefSeq" id="WP_124683969.1">
    <property type="nucleotide sequence ID" value="NZ_CP033969.1"/>
</dbReference>
<evidence type="ECO:0000313" key="3">
    <source>
        <dbReference type="EMBL" id="AZG14130.1"/>
    </source>
</evidence>